<evidence type="ECO:0000313" key="1">
    <source>
        <dbReference type="EMBL" id="ADN76596.1"/>
    </source>
</evidence>
<dbReference type="OrthoDB" id="6401561at2"/>
<accession>E1SM78</accession>
<dbReference type="GeneID" id="67184129"/>
<dbReference type="Proteomes" id="UP000006683">
    <property type="component" value="Chromosome"/>
</dbReference>
<gene>
    <name evidence="1" type="ordered locus">Fbal_2394</name>
</gene>
<name>E1SM78_FERBD</name>
<dbReference type="EMBL" id="CP002209">
    <property type="protein sequence ID" value="ADN76596.1"/>
    <property type="molecule type" value="Genomic_DNA"/>
</dbReference>
<dbReference type="HOGENOM" id="CLU_2206131_0_0_6"/>
<organism evidence="1 2">
    <name type="scientific">Ferrimonas balearica (strain DSM 9799 / CCM 4581 / KCTC 23876 / PAT)</name>
    <dbReference type="NCBI Taxonomy" id="550540"/>
    <lineage>
        <taxon>Bacteria</taxon>
        <taxon>Pseudomonadati</taxon>
        <taxon>Pseudomonadota</taxon>
        <taxon>Gammaproteobacteria</taxon>
        <taxon>Alteromonadales</taxon>
        <taxon>Ferrimonadaceae</taxon>
        <taxon>Ferrimonas</taxon>
    </lineage>
</organism>
<evidence type="ECO:0000313" key="2">
    <source>
        <dbReference type="Proteomes" id="UP000006683"/>
    </source>
</evidence>
<dbReference type="AlphaFoldDB" id="E1SM78"/>
<dbReference type="STRING" id="550540.Fbal_2394"/>
<dbReference type="KEGG" id="fbl:Fbal_2394"/>
<reference evidence="1 2" key="1">
    <citation type="journal article" date="2010" name="Stand. Genomic Sci.">
        <title>Complete genome sequence of Ferrimonas balearica type strain (PAT).</title>
        <authorList>
            <person name="Nolan M."/>
            <person name="Sikorski J."/>
            <person name="Davenport K."/>
            <person name="Lucas S."/>
            <person name="Glavina Del Rio T."/>
            <person name="Tice H."/>
            <person name="Cheng J."/>
            <person name="Goodwin L."/>
            <person name="Pitluck S."/>
            <person name="Liolios K."/>
            <person name="Ivanova N."/>
            <person name="Mavromatis K."/>
            <person name="Ovchinnikova G."/>
            <person name="Pati A."/>
            <person name="Chen A."/>
            <person name="Palaniappan K."/>
            <person name="Land M."/>
            <person name="Hauser L."/>
            <person name="Chang Y."/>
            <person name="Jeffries C."/>
            <person name="Tapia R."/>
            <person name="Brettin T."/>
            <person name="Detter J."/>
            <person name="Han C."/>
            <person name="Yasawong M."/>
            <person name="Rohde M."/>
            <person name="Tindall B."/>
            <person name="Goker M."/>
            <person name="Woyke T."/>
            <person name="Bristow J."/>
            <person name="Eisen J."/>
            <person name="Markowitz V."/>
            <person name="Hugenholtz P."/>
            <person name="Kyrpides N."/>
            <person name="Klenk H."/>
            <person name="Lapidus A."/>
        </authorList>
    </citation>
    <scope>NUCLEOTIDE SEQUENCE [LARGE SCALE GENOMIC DNA]</scope>
    <source>
        <strain evidence="2">DSM 9799 / CCM 4581 / KCTC 23876 / PAT</strain>
    </source>
</reference>
<protein>
    <submittedName>
        <fullName evidence="1">Uncharacterized protein</fullName>
    </submittedName>
</protein>
<proteinExistence type="predicted"/>
<dbReference type="RefSeq" id="WP_013345902.1">
    <property type="nucleotide sequence ID" value="NC_014541.1"/>
</dbReference>
<sequence>MTQLTRAQIEWTLLPPLKDVLPYRFENGASFKGFRAECDACGQSIELPQVRGRITPLAGNRCVVSARGRCLCCNAYCEYHYLLSADGTLSASPLAVWDDDHSLSPPH</sequence>
<keyword evidence="2" id="KW-1185">Reference proteome</keyword>